<evidence type="ECO:0000313" key="1">
    <source>
        <dbReference type="EnsemblMetazoa" id="Aqu2.1.16290_001"/>
    </source>
</evidence>
<dbReference type="EnsemblMetazoa" id="Aqu2.1.16290_001">
    <property type="protein sequence ID" value="Aqu2.1.16290_001"/>
    <property type="gene ID" value="Aqu2.1.16290"/>
</dbReference>
<dbReference type="InParanoid" id="A0A1X7TNC0"/>
<reference evidence="1" key="1">
    <citation type="submission" date="2017-05" db="UniProtKB">
        <authorList>
            <consortium name="EnsemblMetazoa"/>
        </authorList>
    </citation>
    <scope>IDENTIFICATION</scope>
</reference>
<evidence type="ECO:0008006" key="2">
    <source>
        <dbReference type="Google" id="ProtNLM"/>
    </source>
</evidence>
<sequence>MLIEGNFASREGIHKFLSRFAESGSMLRQAGSGRPSKFTAEIRKIVDDLMEFDNENTAHQLLSLLVQKGYNISLRTILRCQKSLGWTFRGSGYYQLIRDVNKQKRLDWALQYKDDEFLDVIYGDECTVQMEIS</sequence>
<dbReference type="AlphaFoldDB" id="A0A1X7TNC0"/>
<accession>A0A1X7TNC0</accession>
<dbReference type="InterPro" id="IPR009057">
    <property type="entry name" value="Homeodomain-like_sf"/>
</dbReference>
<name>A0A1X7TNC0_AMPQE</name>
<organism evidence="1">
    <name type="scientific">Amphimedon queenslandica</name>
    <name type="common">Sponge</name>
    <dbReference type="NCBI Taxonomy" id="400682"/>
    <lineage>
        <taxon>Eukaryota</taxon>
        <taxon>Metazoa</taxon>
        <taxon>Porifera</taxon>
        <taxon>Demospongiae</taxon>
        <taxon>Heteroscleromorpha</taxon>
        <taxon>Haplosclerida</taxon>
        <taxon>Niphatidae</taxon>
        <taxon>Amphimedon</taxon>
    </lineage>
</organism>
<proteinExistence type="predicted"/>
<dbReference type="SUPFAM" id="SSF46689">
    <property type="entry name" value="Homeodomain-like"/>
    <property type="match status" value="1"/>
</dbReference>
<protein>
    <recommendedName>
        <fullName evidence="2">Transposase Tc1-like domain-containing protein</fullName>
    </recommendedName>
</protein>